<keyword evidence="4" id="KW-0509">mRNA transport</keyword>
<feature type="compositionally biased region" description="Gly residues" evidence="9">
    <location>
        <begin position="241"/>
        <end position="252"/>
    </location>
</feature>
<feature type="compositionally biased region" description="Polar residues" evidence="9">
    <location>
        <begin position="168"/>
        <end position="218"/>
    </location>
</feature>
<name>A0ABR0JWA9_9EURO</name>
<keyword evidence="12" id="KW-1185">Reference proteome</keyword>
<dbReference type="PANTHER" id="PTHR12084">
    <property type="entry name" value="NUCLEAR PORE GLYCOPROTEIN P62-RELATED"/>
    <property type="match status" value="1"/>
</dbReference>
<feature type="compositionally biased region" description="Low complexity" evidence="9">
    <location>
        <begin position="455"/>
        <end position="477"/>
    </location>
</feature>
<keyword evidence="8" id="KW-0539">Nucleus</keyword>
<feature type="compositionally biased region" description="Low complexity" evidence="9">
    <location>
        <begin position="419"/>
        <end position="446"/>
    </location>
</feature>
<sequence length="738" mass="73558">MSFTFGQTPGTSGQSSGGLFGTSGTSGQTTGGLFGTSGANNSGSTGGSVFGSTGATGGASNPGTGWSFGQNANTQNTGSSGSTSGGFFGQASNTQNTASTGNTSGGMFSKPSNPQNTGSAGSTSGGLFGGGSTGGSIFANTNNTGSSSSSQAPGTPGQPATSKPPLFGSTTPATSGGSNFFGNPSTTPAGQPPTNSMFGASTGGATSQSQTAPTNTFSFGAKQPAPTSSGTSTTPAQTSGMFGGQQPSGGGLFAQKTDSTPAPSGGGLFSQKPANETSGSASGGGLFGAKPSASNNTPAAGSSNPFGGFSLGGGGGKNGQSDASKPPENNQSSTSAGGGFSFFTKKDDKPAESTPKPDAPKAFNFPSQAASAAPDQPTSSQPAASSIFTSTNTSAPSSGGFQFAKPTAPASQTNEKPKTGGFQFPSSGQSSTSTSQPSTTATASTGLFNLGGGASQSQGSSAATTTAPAPASAPTSGLFSNLGGGATSAAPANAASTTSAIKGANTLTASTAGPPATAQSRLRNKTMDEILTRWASDLTRYTKEFKAHAETIAHWDQIIVDNSAKIDKLYVKTRTCEKQTMSVEMQLTAVENQQNELEAWLNKYENDVDEMLAKDGPAQNELGGPDQERERTYKLAERLGERLDDMGRDLQSMIEEVNAANASLGKSSKADEPITQIVKILNSHLSQLQAIDQGTSALQSKVAAAQKAASGMNYMNGGISGDNRAAVDDFYRSYIGRR</sequence>
<evidence type="ECO:0000256" key="8">
    <source>
        <dbReference type="ARBA" id="ARBA00023242"/>
    </source>
</evidence>
<feature type="compositionally biased region" description="Low complexity" evidence="9">
    <location>
        <begin position="135"/>
        <end position="159"/>
    </location>
</feature>
<feature type="compositionally biased region" description="Gly residues" evidence="9">
    <location>
        <begin position="123"/>
        <end position="134"/>
    </location>
</feature>
<accession>A0ABR0JWA9</accession>
<evidence type="ECO:0000256" key="3">
    <source>
        <dbReference type="ARBA" id="ARBA00022448"/>
    </source>
</evidence>
<protein>
    <submittedName>
        <fullName evidence="11">FG-nucleoporin nsp1</fullName>
    </submittedName>
</protein>
<feature type="compositionally biased region" description="Polar residues" evidence="9">
    <location>
        <begin position="93"/>
        <end position="116"/>
    </location>
</feature>
<feature type="compositionally biased region" description="Low complexity" evidence="9">
    <location>
        <begin position="58"/>
        <end position="82"/>
    </location>
</feature>
<evidence type="ECO:0000259" key="10">
    <source>
        <dbReference type="Pfam" id="PF05064"/>
    </source>
</evidence>
<evidence type="ECO:0000256" key="4">
    <source>
        <dbReference type="ARBA" id="ARBA00022816"/>
    </source>
</evidence>
<keyword evidence="3" id="KW-0813">Transport</keyword>
<dbReference type="SUPFAM" id="SSF57997">
    <property type="entry name" value="Tropomyosin"/>
    <property type="match status" value="1"/>
</dbReference>
<proteinExistence type="inferred from homology"/>
<keyword evidence="5" id="KW-0653">Protein transport</keyword>
<keyword evidence="6" id="KW-0811">Translocation</keyword>
<evidence type="ECO:0000256" key="9">
    <source>
        <dbReference type="SAM" id="MobiDB-lite"/>
    </source>
</evidence>
<organism evidence="11 12">
    <name type="scientific">Lithohypha guttulata</name>
    <dbReference type="NCBI Taxonomy" id="1690604"/>
    <lineage>
        <taxon>Eukaryota</taxon>
        <taxon>Fungi</taxon>
        <taxon>Dikarya</taxon>
        <taxon>Ascomycota</taxon>
        <taxon>Pezizomycotina</taxon>
        <taxon>Eurotiomycetes</taxon>
        <taxon>Chaetothyriomycetidae</taxon>
        <taxon>Chaetothyriales</taxon>
        <taxon>Trichomeriaceae</taxon>
        <taxon>Lithohypha</taxon>
    </lineage>
</organism>
<keyword evidence="7" id="KW-0906">Nuclear pore complex</keyword>
<evidence type="ECO:0000256" key="6">
    <source>
        <dbReference type="ARBA" id="ARBA00023010"/>
    </source>
</evidence>
<feature type="compositionally biased region" description="Gly residues" evidence="9">
    <location>
        <begin position="309"/>
        <end position="318"/>
    </location>
</feature>
<dbReference type="PANTHER" id="PTHR12084:SF0">
    <property type="entry name" value="NUCLEAR PORE GLYCOPROTEIN P62"/>
    <property type="match status" value="1"/>
</dbReference>
<feature type="compositionally biased region" description="Low complexity" evidence="9">
    <location>
        <begin position="223"/>
        <end position="240"/>
    </location>
</feature>
<feature type="region of interest" description="Disordered" evidence="9">
    <location>
        <begin position="1"/>
        <end position="478"/>
    </location>
</feature>
<dbReference type="EMBL" id="JAVRRG010000234">
    <property type="protein sequence ID" value="KAK5075922.1"/>
    <property type="molecule type" value="Genomic_DNA"/>
</dbReference>
<gene>
    <name evidence="11" type="primary">NSP1</name>
    <name evidence="11" type="ORF">LTR24_009764</name>
</gene>
<feature type="compositionally biased region" description="Polar residues" evidence="9">
    <location>
        <begin position="387"/>
        <end position="400"/>
    </location>
</feature>
<feature type="domain" description="Nucleoporin NSP1-like C-terminal" evidence="10">
    <location>
        <begin position="518"/>
        <end position="615"/>
    </location>
</feature>
<reference evidence="11 12" key="1">
    <citation type="submission" date="2023-08" db="EMBL/GenBank/DDBJ databases">
        <title>Black Yeasts Isolated from many extreme environments.</title>
        <authorList>
            <person name="Coleine C."/>
            <person name="Stajich J.E."/>
            <person name="Selbmann L."/>
        </authorList>
    </citation>
    <scope>NUCLEOTIDE SEQUENCE [LARGE SCALE GENOMIC DNA]</scope>
    <source>
        <strain evidence="11 12">CCFEE 5885</strain>
    </source>
</reference>
<evidence type="ECO:0000313" key="11">
    <source>
        <dbReference type="EMBL" id="KAK5075922.1"/>
    </source>
</evidence>
<feature type="compositionally biased region" description="Gly residues" evidence="9">
    <location>
        <begin position="44"/>
        <end position="57"/>
    </location>
</feature>
<evidence type="ECO:0000256" key="2">
    <source>
        <dbReference type="ARBA" id="ARBA00005911"/>
    </source>
</evidence>
<evidence type="ECO:0000313" key="12">
    <source>
        <dbReference type="Proteomes" id="UP001345013"/>
    </source>
</evidence>
<feature type="compositionally biased region" description="Low complexity" evidence="9">
    <location>
        <begin position="366"/>
        <end position="386"/>
    </location>
</feature>
<evidence type="ECO:0000256" key="7">
    <source>
        <dbReference type="ARBA" id="ARBA00023132"/>
    </source>
</evidence>
<comment type="caution">
    <text evidence="11">The sequence shown here is derived from an EMBL/GenBank/DDBJ whole genome shotgun (WGS) entry which is preliminary data.</text>
</comment>
<dbReference type="Gene3D" id="1.20.5.170">
    <property type="match status" value="1"/>
</dbReference>
<comment type="similarity">
    <text evidence="2">Belongs to the nucleoporin NSP1/NUP62 family.</text>
</comment>
<dbReference type="Pfam" id="PF05064">
    <property type="entry name" value="Nsp1_C"/>
    <property type="match status" value="1"/>
</dbReference>
<dbReference type="InterPro" id="IPR026010">
    <property type="entry name" value="NSP1/NUP62"/>
</dbReference>
<comment type="subcellular location">
    <subcellularLocation>
        <location evidence="1">Nucleus</location>
        <location evidence="1">Nuclear pore complex</location>
    </subcellularLocation>
</comment>
<feature type="compositionally biased region" description="Low complexity" evidence="9">
    <location>
        <begin position="1"/>
        <end position="14"/>
    </location>
</feature>
<evidence type="ECO:0000256" key="5">
    <source>
        <dbReference type="ARBA" id="ARBA00022927"/>
    </source>
</evidence>
<evidence type="ECO:0000256" key="1">
    <source>
        <dbReference type="ARBA" id="ARBA00004567"/>
    </source>
</evidence>
<dbReference type="Proteomes" id="UP001345013">
    <property type="component" value="Unassembled WGS sequence"/>
</dbReference>
<dbReference type="InterPro" id="IPR007758">
    <property type="entry name" value="Nucleoporin_NSP1_C"/>
</dbReference>